<organism evidence="2 3">
    <name type="scientific">Algoriphagus hitonicola</name>
    <dbReference type="NCBI Taxonomy" id="435880"/>
    <lineage>
        <taxon>Bacteria</taxon>
        <taxon>Pseudomonadati</taxon>
        <taxon>Bacteroidota</taxon>
        <taxon>Cytophagia</taxon>
        <taxon>Cytophagales</taxon>
        <taxon>Cyclobacteriaceae</taxon>
        <taxon>Algoriphagus</taxon>
    </lineage>
</organism>
<evidence type="ECO:0000313" key="3">
    <source>
        <dbReference type="Proteomes" id="UP000199642"/>
    </source>
</evidence>
<dbReference type="STRING" id="435880.SAMN04487988_109117"/>
<dbReference type="GO" id="GO:0003824">
    <property type="term" value="F:catalytic activity"/>
    <property type="evidence" value="ECO:0007669"/>
    <property type="project" value="InterPro"/>
</dbReference>
<dbReference type="GO" id="GO:0030170">
    <property type="term" value="F:pyridoxal phosphate binding"/>
    <property type="evidence" value="ECO:0007669"/>
    <property type="project" value="InterPro"/>
</dbReference>
<dbReference type="RefSeq" id="WP_092792370.1">
    <property type="nucleotide sequence ID" value="NZ_FOPC01000009.1"/>
</dbReference>
<sequence length="269" mass="30582">MSEKLEVQDIFIYPIKSLGGIRVESAEVRERGFRYDRRWMLVTPDRMFVSQRKIHKMALLQVEIKADGLSVFQKNDPKSQIFIPFDECTEESILVTVWDDQMEAKKVGSDYDRWFSDSLGFDVILVKMTEQSHRPVSPKYAVNGETVSFADGMPYLVIGQSSLDDLNSRLDIPVKMDRFRPNIVFSGGTPYLEDSMRKLKIGNLNFQVVKPCARCVMTTVDQQTAELGKEPLRTLATYRTNNNKVLFGQNAVALEAGEIKVGDKIQLIG</sequence>
<keyword evidence="3" id="KW-1185">Reference proteome</keyword>
<evidence type="ECO:0000313" key="2">
    <source>
        <dbReference type="EMBL" id="SFG86631.1"/>
    </source>
</evidence>
<name>A0A1I2VHG5_9BACT</name>
<dbReference type="SUPFAM" id="SSF50800">
    <property type="entry name" value="PK beta-barrel domain-like"/>
    <property type="match status" value="1"/>
</dbReference>
<dbReference type="PANTHER" id="PTHR14237:SF19">
    <property type="entry name" value="MITOCHONDRIAL AMIDOXIME REDUCING COMPONENT 1"/>
    <property type="match status" value="1"/>
</dbReference>
<gene>
    <name evidence="2" type="ORF">SAMN04487988_109117</name>
</gene>
<proteinExistence type="predicted"/>
<dbReference type="Pfam" id="PF03476">
    <property type="entry name" value="MOSC_N"/>
    <property type="match status" value="1"/>
</dbReference>
<feature type="domain" description="MOSC" evidence="1">
    <location>
        <begin position="129"/>
        <end position="268"/>
    </location>
</feature>
<dbReference type="Proteomes" id="UP000199642">
    <property type="component" value="Unassembled WGS sequence"/>
</dbReference>
<dbReference type="SUPFAM" id="SSF141673">
    <property type="entry name" value="MOSC N-terminal domain-like"/>
    <property type="match status" value="1"/>
</dbReference>
<dbReference type="AlphaFoldDB" id="A0A1I2VHG5"/>
<dbReference type="PANTHER" id="PTHR14237">
    <property type="entry name" value="MOLYBDOPTERIN COFACTOR SULFURASE MOSC"/>
    <property type="match status" value="1"/>
</dbReference>
<protein>
    <recommendedName>
        <fullName evidence="1">MOSC domain-containing protein</fullName>
    </recommendedName>
</protein>
<dbReference type="OrthoDB" id="581532at2"/>
<dbReference type="GO" id="GO:0030151">
    <property type="term" value="F:molybdenum ion binding"/>
    <property type="evidence" value="ECO:0007669"/>
    <property type="project" value="InterPro"/>
</dbReference>
<dbReference type="PROSITE" id="PS51340">
    <property type="entry name" value="MOSC"/>
    <property type="match status" value="1"/>
</dbReference>
<dbReference type="InterPro" id="IPR011037">
    <property type="entry name" value="Pyrv_Knase-like_insert_dom_sf"/>
</dbReference>
<dbReference type="InterPro" id="IPR005302">
    <property type="entry name" value="MoCF_Sase_C"/>
</dbReference>
<evidence type="ECO:0000259" key="1">
    <source>
        <dbReference type="PROSITE" id="PS51340"/>
    </source>
</evidence>
<dbReference type="EMBL" id="FOPC01000009">
    <property type="protein sequence ID" value="SFG86631.1"/>
    <property type="molecule type" value="Genomic_DNA"/>
</dbReference>
<dbReference type="Pfam" id="PF03473">
    <property type="entry name" value="MOSC"/>
    <property type="match status" value="1"/>
</dbReference>
<accession>A0A1I2VHG5</accession>
<reference evidence="3" key="1">
    <citation type="submission" date="2016-10" db="EMBL/GenBank/DDBJ databases">
        <authorList>
            <person name="Varghese N."/>
            <person name="Submissions S."/>
        </authorList>
    </citation>
    <scope>NUCLEOTIDE SEQUENCE [LARGE SCALE GENOMIC DNA]</scope>
    <source>
        <strain evidence="3">DSM 19315</strain>
    </source>
</reference>
<dbReference type="InterPro" id="IPR005303">
    <property type="entry name" value="MOCOS_middle"/>
</dbReference>